<sequence length="98" mass="10853">MPDENRQDSLENLEGFDPNAPATMRSIALLWAHTLQDIRRTPAPLSEPAPREQALRAQDIGYFNLNVADPTGVGMVTDTIGAKINIYLVHLSQILIML</sequence>
<dbReference type="Proteomes" id="UP000236290">
    <property type="component" value="Unassembled WGS sequence"/>
</dbReference>
<reference evidence="1 2" key="1">
    <citation type="submission" date="2017-02" db="EMBL/GenBank/DDBJ databases">
        <title>Genomes of Trichoderma spp. with biocontrol activity.</title>
        <authorList>
            <person name="Gardiner D."/>
            <person name="Kazan K."/>
            <person name="Vos C."/>
            <person name="Harvey P."/>
        </authorList>
    </citation>
    <scope>NUCLEOTIDE SEQUENCE [LARGE SCALE GENOMIC DNA]</scope>
    <source>
        <strain evidence="1 2">Tr1</strain>
    </source>
</reference>
<dbReference type="AlphaFoldDB" id="A0A2K0UKG4"/>
<proteinExistence type="predicted"/>
<comment type="caution">
    <text evidence="1">The sequence shown here is derived from an EMBL/GenBank/DDBJ whole genome shotgun (WGS) entry which is preliminary data.</text>
</comment>
<evidence type="ECO:0000313" key="1">
    <source>
        <dbReference type="EMBL" id="PNP58283.1"/>
    </source>
</evidence>
<protein>
    <submittedName>
        <fullName evidence="1">Uncharacterized protein</fullName>
    </submittedName>
</protein>
<dbReference type="OrthoDB" id="10501322at2759"/>
<dbReference type="EMBL" id="MTYI01000021">
    <property type="protein sequence ID" value="PNP58283.1"/>
    <property type="molecule type" value="Genomic_DNA"/>
</dbReference>
<organism evidence="1 2">
    <name type="scientific">Trichoderma harzianum</name>
    <name type="common">Hypocrea lixii</name>
    <dbReference type="NCBI Taxonomy" id="5544"/>
    <lineage>
        <taxon>Eukaryota</taxon>
        <taxon>Fungi</taxon>
        <taxon>Dikarya</taxon>
        <taxon>Ascomycota</taxon>
        <taxon>Pezizomycotina</taxon>
        <taxon>Sordariomycetes</taxon>
        <taxon>Hypocreomycetidae</taxon>
        <taxon>Hypocreales</taxon>
        <taxon>Hypocreaceae</taxon>
        <taxon>Trichoderma</taxon>
    </lineage>
</organism>
<name>A0A2K0UKG4_TRIHA</name>
<gene>
    <name evidence="1" type="ORF">THARTR1_01798</name>
</gene>
<evidence type="ECO:0000313" key="2">
    <source>
        <dbReference type="Proteomes" id="UP000236290"/>
    </source>
</evidence>
<accession>A0A2K0UKG4</accession>